<keyword evidence="2" id="KW-1185">Reference proteome</keyword>
<organism evidence="1 2">
    <name type="scientific">Tahibacter amnicola</name>
    <dbReference type="NCBI Taxonomy" id="2976241"/>
    <lineage>
        <taxon>Bacteria</taxon>
        <taxon>Pseudomonadati</taxon>
        <taxon>Pseudomonadota</taxon>
        <taxon>Gammaproteobacteria</taxon>
        <taxon>Lysobacterales</taxon>
        <taxon>Rhodanobacteraceae</taxon>
        <taxon>Tahibacter</taxon>
    </lineage>
</organism>
<protein>
    <recommendedName>
        <fullName evidence="3">Thioredoxin</fullName>
    </recommendedName>
</protein>
<dbReference type="InterPro" id="IPR036249">
    <property type="entry name" value="Thioredoxin-like_sf"/>
</dbReference>
<evidence type="ECO:0008006" key="3">
    <source>
        <dbReference type="Google" id="ProtNLM"/>
    </source>
</evidence>
<accession>A0ABY6BFB1</accession>
<reference evidence="1" key="1">
    <citation type="submission" date="2022-09" db="EMBL/GenBank/DDBJ databases">
        <title>Tahibacter sp. nov., isolated from a fresh water.</title>
        <authorList>
            <person name="Baek J.H."/>
            <person name="Lee J.K."/>
            <person name="Kim J.M."/>
            <person name="Jeon C.O."/>
        </authorList>
    </citation>
    <scope>NUCLEOTIDE SEQUENCE</scope>
    <source>
        <strain evidence="1">W38</strain>
    </source>
</reference>
<dbReference type="RefSeq" id="WP_261695680.1">
    <property type="nucleotide sequence ID" value="NZ_CP104694.1"/>
</dbReference>
<gene>
    <name evidence="1" type="ORF">N4264_03450</name>
</gene>
<proteinExistence type="predicted"/>
<dbReference type="SUPFAM" id="SSF52833">
    <property type="entry name" value="Thioredoxin-like"/>
    <property type="match status" value="1"/>
</dbReference>
<evidence type="ECO:0000313" key="1">
    <source>
        <dbReference type="EMBL" id="UXI68721.1"/>
    </source>
</evidence>
<evidence type="ECO:0000313" key="2">
    <source>
        <dbReference type="Proteomes" id="UP001064632"/>
    </source>
</evidence>
<name>A0ABY6BFB1_9GAMM</name>
<dbReference type="EMBL" id="CP104694">
    <property type="protein sequence ID" value="UXI68721.1"/>
    <property type="molecule type" value="Genomic_DNA"/>
</dbReference>
<sequence>MNDSAVPDFFTRFPMRAVTSSALDETLAAAAEAVCVLFLWGRDCPNCDLAKRAILATPGAFTWPQVQWLHCNVYDDDAMAPRFGLHGIPAFFLFHRSRRLGRITAWPGREAFVAAVEEQIARCAAHGGDR</sequence>
<dbReference type="Proteomes" id="UP001064632">
    <property type="component" value="Chromosome"/>
</dbReference>
<dbReference type="Gene3D" id="3.40.30.10">
    <property type="entry name" value="Glutaredoxin"/>
    <property type="match status" value="1"/>
</dbReference>